<name>A0A4U1CGU7_9SPHI</name>
<dbReference type="PROSITE" id="PS51257">
    <property type="entry name" value="PROKAR_LIPOPROTEIN"/>
    <property type="match status" value="1"/>
</dbReference>
<accession>A0A4U1CGU7</accession>
<organism evidence="1 2">
    <name type="scientific">Pedobacter frigoris</name>
    <dbReference type="NCBI Taxonomy" id="2571272"/>
    <lineage>
        <taxon>Bacteria</taxon>
        <taxon>Pseudomonadati</taxon>
        <taxon>Bacteroidota</taxon>
        <taxon>Sphingobacteriia</taxon>
        <taxon>Sphingobacteriales</taxon>
        <taxon>Sphingobacteriaceae</taxon>
        <taxon>Pedobacter</taxon>
    </lineage>
</organism>
<comment type="caution">
    <text evidence="1">The sequence shown here is derived from an EMBL/GenBank/DDBJ whole genome shotgun (WGS) entry which is preliminary data.</text>
</comment>
<dbReference type="OrthoDB" id="798527at2"/>
<protein>
    <recommendedName>
        <fullName evidence="3">Lipoprotein</fullName>
    </recommendedName>
</protein>
<dbReference type="EMBL" id="SWBQ01000005">
    <property type="protein sequence ID" value="TKC04336.1"/>
    <property type="molecule type" value="Genomic_DNA"/>
</dbReference>
<dbReference type="AlphaFoldDB" id="A0A4U1CGU7"/>
<evidence type="ECO:0000313" key="2">
    <source>
        <dbReference type="Proteomes" id="UP000307244"/>
    </source>
</evidence>
<evidence type="ECO:0008006" key="3">
    <source>
        <dbReference type="Google" id="ProtNLM"/>
    </source>
</evidence>
<proteinExistence type="predicted"/>
<dbReference type="Proteomes" id="UP000307244">
    <property type="component" value="Unassembled WGS sequence"/>
</dbReference>
<reference evidence="1 2" key="1">
    <citation type="submission" date="2019-04" db="EMBL/GenBank/DDBJ databases">
        <title>Pedobacter sp. RP-3-15 sp. nov., isolated from Arctic soil.</title>
        <authorList>
            <person name="Dahal R.H."/>
            <person name="Kim D.-U."/>
        </authorList>
    </citation>
    <scope>NUCLEOTIDE SEQUENCE [LARGE SCALE GENOMIC DNA]</scope>
    <source>
        <strain evidence="1 2">RP-3-15</strain>
    </source>
</reference>
<evidence type="ECO:0000313" key="1">
    <source>
        <dbReference type="EMBL" id="TKC04336.1"/>
    </source>
</evidence>
<sequence length="125" mass="13881">MKNLLLKMGAIMLGLVVLLGCSSDKVRDFIPGVYVNSAGGEFSVASDTLAVELIEGNNYLIHRMTGFNLVTNGKLGKREYEVEKWIGVYSSDTQRLTETKKGKLISFFPEKGSLMVGQRVYRKVD</sequence>
<dbReference type="RefSeq" id="WP_136837329.1">
    <property type="nucleotide sequence ID" value="NZ_SWBQ01000005.1"/>
</dbReference>
<keyword evidence="2" id="KW-1185">Reference proteome</keyword>
<gene>
    <name evidence="1" type="ORF">FA047_17280</name>
</gene>